<evidence type="ECO:0000313" key="2">
    <source>
        <dbReference type="EMBL" id="GBN36580.1"/>
    </source>
</evidence>
<comment type="caution">
    <text evidence="2">The sequence shown here is derived from an EMBL/GenBank/DDBJ whole genome shotgun (WGS) entry which is preliminary data.</text>
</comment>
<reference evidence="2 3" key="1">
    <citation type="journal article" date="2019" name="Sci. Rep.">
        <title>Orb-weaving spider Araneus ventricosus genome elucidates the spidroin gene catalogue.</title>
        <authorList>
            <person name="Kono N."/>
            <person name="Nakamura H."/>
            <person name="Ohtoshi R."/>
            <person name="Moran D.A.P."/>
            <person name="Shinohara A."/>
            <person name="Yoshida Y."/>
            <person name="Fujiwara M."/>
            <person name="Mori M."/>
            <person name="Tomita M."/>
            <person name="Arakawa K."/>
        </authorList>
    </citation>
    <scope>NUCLEOTIDE SEQUENCE [LARGE SCALE GENOMIC DNA]</scope>
</reference>
<dbReference type="Proteomes" id="UP000499080">
    <property type="component" value="Unassembled WGS sequence"/>
</dbReference>
<accession>A0A4Y2ND94</accession>
<organism evidence="2 3">
    <name type="scientific">Araneus ventricosus</name>
    <name type="common">Orbweaver spider</name>
    <name type="synonym">Epeira ventricosa</name>
    <dbReference type="NCBI Taxonomy" id="182803"/>
    <lineage>
        <taxon>Eukaryota</taxon>
        <taxon>Metazoa</taxon>
        <taxon>Ecdysozoa</taxon>
        <taxon>Arthropoda</taxon>
        <taxon>Chelicerata</taxon>
        <taxon>Arachnida</taxon>
        <taxon>Araneae</taxon>
        <taxon>Araneomorphae</taxon>
        <taxon>Entelegynae</taxon>
        <taxon>Araneoidea</taxon>
        <taxon>Araneidae</taxon>
        <taxon>Araneus</taxon>
    </lineage>
</organism>
<evidence type="ECO:0000313" key="3">
    <source>
        <dbReference type="Proteomes" id="UP000499080"/>
    </source>
</evidence>
<sequence length="96" mass="10596">MKRAFPPAKPTDLQETSEESRLYGRNCRQDAVGNHLKAYVSLQKALFLRVIHDCCLPLPGCRSGGTQQSNYGADGTFDNSGKMNVISIAFEENCID</sequence>
<feature type="region of interest" description="Disordered" evidence="1">
    <location>
        <begin position="1"/>
        <end position="22"/>
    </location>
</feature>
<keyword evidence="3" id="KW-1185">Reference proteome</keyword>
<gene>
    <name evidence="2" type="ORF">AVEN_267153_1</name>
</gene>
<name>A0A4Y2ND94_ARAVE</name>
<dbReference type="AlphaFoldDB" id="A0A4Y2ND94"/>
<protein>
    <submittedName>
        <fullName evidence="2">Uncharacterized protein</fullName>
    </submittedName>
</protein>
<dbReference type="EMBL" id="BGPR01008864">
    <property type="protein sequence ID" value="GBN36580.1"/>
    <property type="molecule type" value="Genomic_DNA"/>
</dbReference>
<proteinExistence type="predicted"/>
<evidence type="ECO:0000256" key="1">
    <source>
        <dbReference type="SAM" id="MobiDB-lite"/>
    </source>
</evidence>